<keyword evidence="7 15" id="KW-0808">Transferase</keyword>
<dbReference type="NCBIfam" id="NF005154">
    <property type="entry name" value="PRK06635.1-2"/>
    <property type="match status" value="1"/>
</dbReference>
<dbReference type="PANTHER" id="PTHR21499:SF3">
    <property type="entry name" value="ASPARTOKINASE"/>
    <property type="match status" value="1"/>
</dbReference>
<dbReference type="InterPro" id="IPR001048">
    <property type="entry name" value="Asp/Glu/Uridylate_kinase"/>
</dbReference>
<dbReference type="InterPro" id="IPR036393">
    <property type="entry name" value="AceGlu_kinase-like_sf"/>
</dbReference>
<dbReference type="GO" id="GO:0019877">
    <property type="term" value="P:diaminopimelate biosynthetic process"/>
    <property type="evidence" value="ECO:0007669"/>
    <property type="project" value="UniProtKB-KW"/>
</dbReference>
<keyword evidence="6 16" id="KW-0028">Amino-acid biosynthesis</keyword>
<feature type="binding site" evidence="14">
    <location>
        <begin position="206"/>
        <end position="207"/>
    </location>
    <ligand>
        <name>ATP</name>
        <dbReference type="ChEBI" id="CHEBI:30616"/>
    </ligand>
</feature>
<evidence type="ECO:0000256" key="15">
    <source>
        <dbReference type="RuleBase" id="RU003448"/>
    </source>
</evidence>
<evidence type="ECO:0000256" key="10">
    <source>
        <dbReference type="ARBA" id="ARBA00022840"/>
    </source>
</evidence>
<evidence type="ECO:0000256" key="2">
    <source>
        <dbReference type="ARBA" id="ARBA00004766"/>
    </source>
</evidence>
<comment type="pathway">
    <text evidence="3 16">Amino-acid biosynthesis; L-methionine biosynthesis via de novo pathway; L-homoserine from L-aspartate: step 1/3.</text>
</comment>
<feature type="binding site" evidence="14">
    <location>
        <position position="45"/>
    </location>
    <ligand>
        <name>substrate</name>
    </ligand>
</feature>
<dbReference type="UniPathway" id="UPA00050">
    <property type="reaction ID" value="UER00461"/>
</dbReference>
<evidence type="ECO:0000256" key="4">
    <source>
        <dbReference type="ARBA" id="ARBA00005139"/>
    </source>
</evidence>
<dbReference type="SUPFAM" id="SSF55021">
    <property type="entry name" value="ACT-like"/>
    <property type="match status" value="1"/>
</dbReference>
<evidence type="ECO:0000256" key="5">
    <source>
        <dbReference type="ARBA" id="ARBA00010122"/>
    </source>
</evidence>
<evidence type="ECO:0000256" key="8">
    <source>
        <dbReference type="ARBA" id="ARBA00022741"/>
    </source>
</evidence>
<dbReference type="PROSITE" id="PS00324">
    <property type="entry name" value="ASPARTOKINASE"/>
    <property type="match status" value="1"/>
</dbReference>
<comment type="catalytic activity">
    <reaction evidence="13 15">
        <text>L-aspartate + ATP = 4-phospho-L-aspartate + ADP</text>
        <dbReference type="Rhea" id="RHEA:23776"/>
        <dbReference type="ChEBI" id="CHEBI:29991"/>
        <dbReference type="ChEBI" id="CHEBI:30616"/>
        <dbReference type="ChEBI" id="CHEBI:57535"/>
        <dbReference type="ChEBI" id="CHEBI:456216"/>
        <dbReference type="EC" id="2.7.2.4"/>
    </reaction>
</comment>
<evidence type="ECO:0000256" key="3">
    <source>
        <dbReference type="ARBA" id="ARBA00004986"/>
    </source>
</evidence>
<dbReference type="FunFam" id="3.40.1160.10:FF:000002">
    <property type="entry name" value="Aspartokinase"/>
    <property type="match status" value="1"/>
</dbReference>
<feature type="binding site" evidence="14">
    <location>
        <begin position="5"/>
        <end position="8"/>
    </location>
    <ligand>
        <name>ATP</name>
        <dbReference type="ChEBI" id="CHEBI:30616"/>
    </ligand>
</feature>
<evidence type="ECO:0000256" key="13">
    <source>
        <dbReference type="ARBA" id="ARBA00047872"/>
    </source>
</evidence>
<dbReference type="InterPro" id="IPR018042">
    <property type="entry name" value="Aspartate_kinase_CS"/>
</dbReference>
<proteinExistence type="inferred from homology"/>
<gene>
    <name evidence="18" type="ORF">SAMN02745784_00662</name>
</gene>
<dbReference type="InterPro" id="IPR045865">
    <property type="entry name" value="ACT-like_dom_sf"/>
</dbReference>
<dbReference type="Gene3D" id="3.30.70.260">
    <property type="match status" value="2"/>
</dbReference>
<sequence length="396" mass="43550">MIVQKYGGSSVATTEKIIQIAKKIIERKEFTKDIIVVVSAMGKNTDILIELSKGISLNPLDRELDVLLSTGEQQTIALLSMALNNLGCKAVSLTGVQARINTKGSHTRSSIVDIEEDVIKKYLKEGNVVVIAGFQGINQEGDITTLGRGGSDTTAVALAAKFNCPCEIYTDVDGIYSIDPNVYKKASKIPKLSYDIGLEMTRLGAKVIDKRALALGKKFGVPICIGNSFKNEIGTIIGDDSMEELRVLSLVADDSQIEVKIKNIPNKIDKLSNIFKILGKYDLDIGMTENNLTDKNLNISFICSKEYTNLFSPIKKEIVRDIDRFVEVEVNNTTRVSIIGTGRINQAEVTSKIFDLIKDTNVKYKKLCTSELSLSYFFEGGEIKELINGLAQTFNL</sequence>
<keyword evidence="11" id="KW-0220">Diaminopimelate biosynthesis</keyword>
<keyword evidence="19" id="KW-1185">Reference proteome</keyword>
<dbReference type="CDD" id="cd04261">
    <property type="entry name" value="AAK_AKii-LysC-BS"/>
    <property type="match status" value="1"/>
</dbReference>
<dbReference type="RefSeq" id="WP_072973104.1">
    <property type="nucleotide sequence ID" value="NZ_FQTY01000002.1"/>
</dbReference>
<protein>
    <recommendedName>
        <fullName evidence="15">Aspartokinase</fullName>
        <ecNumber evidence="15">2.7.2.4</ecNumber>
    </recommendedName>
</protein>
<dbReference type="Pfam" id="PF00696">
    <property type="entry name" value="AA_kinase"/>
    <property type="match status" value="1"/>
</dbReference>
<dbReference type="Proteomes" id="UP000184114">
    <property type="component" value="Unassembled WGS sequence"/>
</dbReference>
<keyword evidence="10 14" id="KW-0067">ATP-binding</keyword>
<feature type="binding site" evidence="14">
    <location>
        <position position="176"/>
    </location>
    <ligand>
        <name>ATP</name>
        <dbReference type="ChEBI" id="CHEBI:30616"/>
    </ligand>
</feature>
<evidence type="ECO:0000256" key="9">
    <source>
        <dbReference type="ARBA" id="ARBA00022777"/>
    </source>
</evidence>
<dbReference type="SUPFAM" id="SSF53633">
    <property type="entry name" value="Carbamate kinase-like"/>
    <property type="match status" value="1"/>
</dbReference>
<keyword evidence="12" id="KW-0457">Lysine biosynthesis</keyword>
<dbReference type="InterPro" id="IPR005260">
    <property type="entry name" value="Asp_kin_monofn"/>
</dbReference>
<dbReference type="InterPro" id="IPR041740">
    <property type="entry name" value="AKii-LysC-BS"/>
</dbReference>
<dbReference type="GO" id="GO:0009090">
    <property type="term" value="P:homoserine biosynthetic process"/>
    <property type="evidence" value="ECO:0007669"/>
    <property type="project" value="TreeGrafter"/>
</dbReference>
<dbReference type="EC" id="2.7.2.4" evidence="15"/>
<dbReference type="STRING" id="1123404.SAMN02745784_00662"/>
<dbReference type="UniPathway" id="UPA00034">
    <property type="reaction ID" value="UER00015"/>
</dbReference>
<evidence type="ECO:0000256" key="12">
    <source>
        <dbReference type="ARBA" id="ARBA00023154"/>
    </source>
</evidence>
<dbReference type="NCBIfam" id="TIGR00657">
    <property type="entry name" value="asp_kinases"/>
    <property type="match status" value="1"/>
</dbReference>
<name>A0A1M4TGA2_9FIRM</name>
<keyword evidence="8 14" id="KW-0547">Nucleotide-binding</keyword>
<dbReference type="EMBL" id="FQTY01000002">
    <property type="protein sequence ID" value="SHE43471.1"/>
    <property type="molecule type" value="Genomic_DNA"/>
</dbReference>
<comment type="pathway">
    <text evidence="4 16">Amino-acid biosynthesis; L-threonine biosynthesis; L-threonine from L-aspartate: step 1/5.</text>
</comment>
<feature type="domain" description="Aspartate/glutamate/uridylate kinase" evidence="17">
    <location>
        <begin position="1"/>
        <end position="227"/>
    </location>
</feature>
<dbReference type="GeneID" id="90996487"/>
<evidence type="ECO:0000313" key="18">
    <source>
        <dbReference type="EMBL" id="SHE43471.1"/>
    </source>
</evidence>
<evidence type="ECO:0000259" key="17">
    <source>
        <dbReference type="Pfam" id="PF00696"/>
    </source>
</evidence>
<comment type="pathway">
    <text evidence="2 16">Amino-acid biosynthesis; L-lysine biosynthesis via DAP pathway; (S)-tetrahydrodipicolinate from L-aspartate: step 1/4.</text>
</comment>
<feature type="binding site" evidence="14">
    <location>
        <begin position="170"/>
        <end position="171"/>
    </location>
    <ligand>
        <name>ATP</name>
        <dbReference type="ChEBI" id="CHEBI:30616"/>
    </ligand>
</feature>
<dbReference type="Gene3D" id="3.40.1160.10">
    <property type="entry name" value="Acetylglutamate kinase-like"/>
    <property type="match status" value="1"/>
</dbReference>
<dbReference type="GO" id="GO:0009089">
    <property type="term" value="P:lysine biosynthetic process via diaminopimelate"/>
    <property type="evidence" value="ECO:0007669"/>
    <property type="project" value="UniProtKB-UniPathway"/>
</dbReference>
<dbReference type="NCBIfam" id="NF005155">
    <property type="entry name" value="PRK06635.1-4"/>
    <property type="match status" value="1"/>
</dbReference>
<dbReference type="PANTHER" id="PTHR21499">
    <property type="entry name" value="ASPARTATE KINASE"/>
    <property type="match status" value="1"/>
</dbReference>
<evidence type="ECO:0000256" key="6">
    <source>
        <dbReference type="ARBA" id="ARBA00022605"/>
    </source>
</evidence>
<dbReference type="GO" id="GO:0004072">
    <property type="term" value="F:aspartate kinase activity"/>
    <property type="evidence" value="ECO:0007669"/>
    <property type="project" value="UniProtKB-EC"/>
</dbReference>
<comment type="function">
    <text evidence="1">Catalyzes the phosphorylation of the beta-carboxyl group of aspartic acid with ATP to yield 4-phospho-L-aspartate, which is involved in the branched biosynthetic pathway leading to the biosynthesis of amino acids threonine, isoleucine and methionine.</text>
</comment>
<feature type="binding site" evidence="14">
    <location>
        <position position="72"/>
    </location>
    <ligand>
        <name>substrate</name>
    </ligand>
</feature>
<dbReference type="PIRSF" id="PIRSF000726">
    <property type="entry name" value="Asp_kin"/>
    <property type="match status" value="1"/>
</dbReference>
<accession>A0A1M4TGA2</accession>
<evidence type="ECO:0000256" key="11">
    <source>
        <dbReference type="ARBA" id="ARBA00022915"/>
    </source>
</evidence>
<evidence type="ECO:0000313" key="19">
    <source>
        <dbReference type="Proteomes" id="UP000184114"/>
    </source>
</evidence>
<keyword evidence="9 15" id="KW-0418">Kinase</keyword>
<dbReference type="UniPathway" id="UPA00051">
    <property type="reaction ID" value="UER00462"/>
</dbReference>
<evidence type="ECO:0000256" key="16">
    <source>
        <dbReference type="RuleBase" id="RU004249"/>
    </source>
</evidence>
<dbReference type="GO" id="GO:0005524">
    <property type="term" value="F:ATP binding"/>
    <property type="evidence" value="ECO:0007669"/>
    <property type="project" value="UniProtKB-KW"/>
</dbReference>
<reference evidence="19" key="1">
    <citation type="submission" date="2016-11" db="EMBL/GenBank/DDBJ databases">
        <authorList>
            <person name="Varghese N."/>
            <person name="Submissions S."/>
        </authorList>
    </citation>
    <scope>NUCLEOTIDE SEQUENCE [LARGE SCALE GENOMIC DNA]</scope>
    <source>
        <strain evidence="19">DSM 18095</strain>
    </source>
</reference>
<dbReference type="GO" id="GO:0009088">
    <property type="term" value="P:threonine biosynthetic process"/>
    <property type="evidence" value="ECO:0007669"/>
    <property type="project" value="UniProtKB-UniPathway"/>
</dbReference>
<evidence type="ECO:0000256" key="7">
    <source>
        <dbReference type="ARBA" id="ARBA00022679"/>
    </source>
</evidence>
<comment type="similarity">
    <text evidence="5 15">Belongs to the aspartokinase family.</text>
</comment>
<evidence type="ECO:0000256" key="14">
    <source>
        <dbReference type="PIRSR" id="PIRSR000726-1"/>
    </source>
</evidence>
<dbReference type="GO" id="GO:0005829">
    <property type="term" value="C:cytosol"/>
    <property type="evidence" value="ECO:0007669"/>
    <property type="project" value="TreeGrafter"/>
</dbReference>
<dbReference type="AlphaFoldDB" id="A0A1M4TGA2"/>
<organism evidence="18 19">
    <name type="scientific">Tissierella praeacuta DSM 18095</name>
    <dbReference type="NCBI Taxonomy" id="1123404"/>
    <lineage>
        <taxon>Bacteria</taxon>
        <taxon>Bacillati</taxon>
        <taxon>Bacillota</taxon>
        <taxon>Tissierellia</taxon>
        <taxon>Tissierellales</taxon>
        <taxon>Tissierellaceae</taxon>
        <taxon>Tissierella</taxon>
    </lineage>
</organism>
<evidence type="ECO:0000256" key="1">
    <source>
        <dbReference type="ARBA" id="ARBA00003121"/>
    </source>
</evidence>
<dbReference type="InterPro" id="IPR001341">
    <property type="entry name" value="Asp_kinase"/>
</dbReference>